<organism evidence="2 3">
    <name type="scientific">Streptomyces fuscichromogenes</name>
    <dbReference type="NCBI Taxonomy" id="1324013"/>
    <lineage>
        <taxon>Bacteria</taxon>
        <taxon>Bacillati</taxon>
        <taxon>Actinomycetota</taxon>
        <taxon>Actinomycetes</taxon>
        <taxon>Kitasatosporales</taxon>
        <taxon>Streptomycetaceae</taxon>
        <taxon>Streptomyces</taxon>
    </lineage>
</organism>
<evidence type="ECO:0000313" key="3">
    <source>
        <dbReference type="Proteomes" id="UP000653411"/>
    </source>
</evidence>
<reference evidence="2" key="2">
    <citation type="submission" date="2020-09" db="EMBL/GenBank/DDBJ databases">
        <authorList>
            <person name="Sun Q."/>
            <person name="Zhou Y."/>
        </authorList>
    </citation>
    <scope>NUCLEOTIDE SEQUENCE</scope>
    <source>
        <strain evidence="2">CGMCC 4.7110</strain>
    </source>
</reference>
<dbReference type="Proteomes" id="UP000653411">
    <property type="component" value="Unassembled WGS sequence"/>
</dbReference>
<accession>A0A917XCQ5</accession>
<gene>
    <name evidence="2" type="ORF">GCM10011578_036030</name>
</gene>
<feature type="compositionally biased region" description="Basic and acidic residues" evidence="1">
    <location>
        <begin position="94"/>
        <end position="104"/>
    </location>
</feature>
<comment type="caution">
    <text evidence="2">The sequence shown here is derived from an EMBL/GenBank/DDBJ whole genome shotgun (WGS) entry which is preliminary data.</text>
</comment>
<keyword evidence="3" id="KW-1185">Reference proteome</keyword>
<evidence type="ECO:0000256" key="1">
    <source>
        <dbReference type="SAM" id="MobiDB-lite"/>
    </source>
</evidence>
<name>A0A917XCQ5_9ACTN</name>
<dbReference type="AlphaFoldDB" id="A0A917XCQ5"/>
<feature type="region of interest" description="Disordered" evidence="1">
    <location>
        <begin position="86"/>
        <end position="137"/>
    </location>
</feature>
<sequence>MALADRDPEKTAAAFTHWKDGAAYLAILQRLLDSADAIGGFPGSKPRSPQVLRYTVTSGRSCCRREFHGDEADLLWVPWLPHAGAARPRLPRAHGPDPGRDRARLRPAVGGGRGRSLRGRVPGDDHPGRITDLQPDFGEVSERAWTAATL</sequence>
<dbReference type="EMBL" id="BMML01000007">
    <property type="protein sequence ID" value="GGN10351.1"/>
    <property type="molecule type" value="Genomic_DNA"/>
</dbReference>
<evidence type="ECO:0000313" key="2">
    <source>
        <dbReference type="EMBL" id="GGN10351.1"/>
    </source>
</evidence>
<proteinExistence type="predicted"/>
<protein>
    <submittedName>
        <fullName evidence="2">Uncharacterized protein</fullName>
    </submittedName>
</protein>
<reference evidence="2" key="1">
    <citation type="journal article" date="2014" name="Int. J. Syst. Evol. Microbiol.">
        <title>Complete genome sequence of Corynebacterium casei LMG S-19264T (=DSM 44701T), isolated from a smear-ripened cheese.</title>
        <authorList>
            <consortium name="US DOE Joint Genome Institute (JGI-PGF)"/>
            <person name="Walter F."/>
            <person name="Albersmeier A."/>
            <person name="Kalinowski J."/>
            <person name="Ruckert C."/>
        </authorList>
    </citation>
    <scope>NUCLEOTIDE SEQUENCE</scope>
    <source>
        <strain evidence="2">CGMCC 4.7110</strain>
    </source>
</reference>